<dbReference type="GO" id="GO:0005524">
    <property type="term" value="F:ATP binding"/>
    <property type="evidence" value="ECO:0007669"/>
    <property type="project" value="UniProtKB-UniRule"/>
</dbReference>
<comment type="similarity">
    <text evidence="4">Belongs to the protein kinase superfamily.</text>
</comment>
<dbReference type="KEGG" id="nve:5501350"/>
<dbReference type="Gene3D" id="3.30.200.20">
    <property type="entry name" value="Phosphorylase Kinase, domain 1"/>
    <property type="match status" value="1"/>
</dbReference>
<dbReference type="InterPro" id="IPR008271">
    <property type="entry name" value="Ser/Thr_kinase_AS"/>
</dbReference>
<dbReference type="PROSITE" id="PS00107">
    <property type="entry name" value="PROTEIN_KINASE_ATP"/>
    <property type="match status" value="1"/>
</dbReference>
<dbReference type="PANTHER" id="PTHR24346:SF51">
    <property type="entry name" value="PAS DOMAIN-CONTAINING SERINE_THREONINE-PROTEIN KINASE"/>
    <property type="match status" value="1"/>
</dbReference>
<dbReference type="GO" id="GO:0004674">
    <property type="term" value="F:protein serine/threonine kinase activity"/>
    <property type="evidence" value="ECO:0007669"/>
    <property type="project" value="UniProtKB-KW"/>
</dbReference>
<dbReference type="Pfam" id="PF00069">
    <property type="entry name" value="Pkinase"/>
    <property type="match status" value="1"/>
</dbReference>
<dbReference type="EMBL" id="DS470025">
    <property type="protein sequence ID" value="EDO30548.1"/>
    <property type="molecule type" value="Genomic_DNA"/>
</dbReference>
<protein>
    <recommendedName>
        <fullName evidence="5">Protein kinase domain-containing protein</fullName>
    </recommendedName>
</protein>
<dbReference type="PROSITE" id="PS00108">
    <property type="entry name" value="PROTEIN_KINASE_ST"/>
    <property type="match status" value="1"/>
</dbReference>
<feature type="binding site" evidence="3">
    <location>
        <position position="42"/>
    </location>
    <ligand>
        <name>ATP</name>
        <dbReference type="ChEBI" id="CHEBI:30616"/>
    </ligand>
</feature>
<evidence type="ECO:0000313" key="7">
    <source>
        <dbReference type="Proteomes" id="UP000001593"/>
    </source>
</evidence>
<dbReference type="PANTHER" id="PTHR24346">
    <property type="entry name" value="MAP/MICROTUBULE AFFINITY-REGULATING KINASE"/>
    <property type="match status" value="1"/>
</dbReference>
<dbReference type="Gene3D" id="1.10.510.10">
    <property type="entry name" value="Transferase(Phosphotransferase) domain 1"/>
    <property type="match status" value="1"/>
</dbReference>
<gene>
    <name evidence="6" type="ORF">NEMVEDRAFT_v1g140376</name>
</gene>
<keyword evidence="4" id="KW-0723">Serine/threonine-protein kinase</keyword>
<keyword evidence="1 3" id="KW-0547">Nucleotide-binding</keyword>
<accession>A7T0G6</accession>
<reference evidence="6 7" key="1">
    <citation type="journal article" date="2007" name="Science">
        <title>Sea anemone genome reveals ancestral eumetazoan gene repertoire and genomic organization.</title>
        <authorList>
            <person name="Putnam N.H."/>
            <person name="Srivastava M."/>
            <person name="Hellsten U."/>
            <person name="Dirks B."/>
            <person name="Chapman J."/>
            <person name="Salamov A."/>
            <person name="Terry A."/>
            <person name="Shapiro H."/>
            <person name="Lindquist E."/>
            <person name="Kapitonov V.V."/>
            <person name="Jurka J."/>
            <person name="Genikhovich G."/>
            <person name="Grigoriev I.V."/>
            <person name="Lucas S.M."/>
            <person name="Steele R.E."/>
            <person name="Finnerty J.R."/>
            <person name="Technau U."/>
            <person name="Martindale M.Q."/>
            <person name="Rokhsar D.S."/>
        </authorList>
    </citation>
    <scope>NUCLEOTIDE SEQUENCE [LARGE SCALE GENOMIC DNA]</scope>
    <source>
        <strain evidence="7">CH2 X CH6</strain>
    </source>
</reference>
<dbReference type="FunFam" id="1.10.510.10:FF:001906">
    <property type="match status" value="1"/>
</dbReference>
<feature type="non-terminal residue" evidence="6">
    <location>
        <position position="1"/>
    </location>
</feature>
<evidence type="ECO:0000256" key="3">
    <source>
        <dbReference type="PROSITE-ProRule" id="PRU10141"/>
    </source>
</evidence>
<proteinExistence type="inferred from homology"/>
<dbReference type="eggNOG" id="KOG1152">
    <property type="taxonomic scope" value="Eukaryota"/>
</dbReference>
<dbReference type="SUPFAM" id="SSF56112">
    <property type="entry name" value="Protein kinase-like (PK-like)"/>
    <property type="match status" value="1"/>
</dbReference>
<evidence type="ECO:0000256" key="1">
    <source>
        <dbReference type="ARBA" id="ARBA00022741"/>
    </source>
</evidence>
<dbReference type="PROSITE" id="PS50011">
    <property type="entry name" value="PROTEIN_KINASE_DOM"/>
    <property type="match status" value="1"/>
</dbReference>
<dbReference type="PhylomeDB" id="A7T0G6"/>
<dbReference type="InterPro" id="IPR011009">
    <property type="entry name" value="Kinase-like_dom_sf"/>
</dbReference>
<dbReference type="InParanoid" id="A7T0G6"/>
<sequence length="187" mass="21381">GRGEYDEKYLTLKSIGKGAFGFVQMARRRADMSEVVVKFIRKAKILPDCWVEGPMGNVPLEIALLAKLKHPNIVKMLDAFENEEFFQVVMEKHGTGMDLFEFIDRQPALDEPLCAYIFRQLVSAISFLHNQNILHRDVKDENIILDEKFNIKLIDFGSAAYMEEGKVFSTFCGTMEYCSPEVLMGNK</sequence>
<evidence type="ECO:0000256" key="2">
    <source>
        <dbReference type="ARBA" id="ARBA00022840"/>
    </source>
</evidence>
<evidence type="ECO:0000256" key="4">
    <source>
        <dbReference type="RuleBase" id="RU000304"/>
    </source>
</evidence>
<evidence type="ECO:0000313" key="6">
    <source>
        <dbReference type="EMBL" id="EDO30548.1"/>
    </source>
</evidence>
<keyword evidence="2 3" id="KW-0067">ATP-binding</keyword>
<dbReference type="InterPro" id="IPR017441">
    <property type="entry name" value="Protein_kinase_ATP_BS"/>
</dbReference>
<dbReference type="HOGENOM" id="CLU_000288_63_0_1"/>
<dbReference type="SMART" id="SM00220">
    <property type="entry name" value="S_TKc"/>
    <property type="match status" value="1"/>
</dbReference>
<dbReference type="FunFam" id="3.30.200.20:FF:000346">
    <property type="entry name" value="PAS domain-containing serine/threonine-protein kinase"/>
    <property type="match status" value="1"/>
</dbReference>
<keyword evidence="4" id="KW-0418">Kinase</keyword>
<feature type="domain" description="Protein kinase" evidence="5">
    <location>
        <begin position="9"/>
        <end position="187"/>
    </location>
</feature>
<dbReference type="InterPro" id="IPR000719">
    <property type="entry name" value="Prot_kinase_dom"/>
</dbReference>
<organism evidence="6 7">
    <name type="scientific">Nematostella vectensis</name>
    <name type="common">Starlet sea anemone</name>
    <dbReference type="NCBI Taxonomy" id="45351"/>
    <lineage>
        <taxon>Eukaryota</taxon>
        <taxon>Metazoa</taxon>
        <taxon>Cnidaria</taxon>
        <taxon>Anthozoa</taxon>
        <taxon>Hexacorallia</taxon>
        <taxon>Actiniaria</taxon>
        <taxon>Edwardsiidae</taxon>
        <taxon>Nematostella</taxon>
    </lineage>
</organism>
<keyword evidence="7" id="KW-1185">Reference proteome</keyword>
<dbReference type="STRING" id="45351.A7T0G6"/>
<keyword evidence="4" id="KW-0808">Transferase</keyword>
<dbReference type="Proteomes" id="UP000001593">
    <property type="component" value="Unassembled WGS sequence"/>
</dbReference>
<dbReference type="AlphaFoldDB" id="A7T0G6"/>
<dbReference type="OMA" id="ALDEPLC"/>
<name>A7T0G6_NEMVE</name>
<evidence type="ECO:0000259" key="5">
    <source>
        <dbReference type="PROSITE" id="PS50011"/>
    </source>
</evidence>